<accession>A0A5M9GZ11</accession>
<organism evidence="1 2">
    <name type="scientific">Bacillus paranthracis</name>
    <dbReference type="NCBI Taxonomy" id="2026186"/>
    <lineage>
        <taxon>Bacteria</taxon>
        <taxon>Bacillati</taxon>
        <taxon>Bacillota</taxon>
        <taxon>Bacilli</taxon>
        <taxon>Bacillales</taxon>
        <taxon>Bacillaceae</taxon>
        <taxon>Bacillus</taxon>
        <taxon>Bacillus cereus group</taxon>
    </lineage>
</organism>
<dbReference type="Proteomes" id="UP000325411">
    <property type="component" value="Unassembled WGS sequence"/>
</dbReference>
<evidence type="ECO:0000313" key="2">
    <source>
        <dbReference type="Proteomes" id="UP000325411"/>
    </source>
</evidence>
<protein>
    <submittedName>
        <fullName evidence="1">Uncharacterized protein</fullName>
    </submittedName>
</protein>
<dbReference type="RefSeq" id="WP_000052256.1">
    <property type="nucleotide sequence ID" value="NZ_CP064079.1"/>
</dbReference>
<dbReference type="AlphaFoldDB" id="A0A5M9GZ11"/>
<comment type="caution">
    <text evidence="1">The sequence shown here is derived from an EMBL/GenBank/DDBJ whole genome shotgun (WGS) entry which is preliminary data.</text>
</comment>
<sequence>MSLHYVVGELTKKHEYNNIFFSHEELNQRLRDRNLEVWQKGNRYIVTKSYTSIAQLSDWLYDQIAISFIYDAIPAHSRNNLYFLLVVDFKSERNKEMVWKITEIEKNDRVCRKYVVETKKDLKRVPALNNNFMESDVESIDFERFFKRRLFNNKVITAQYGEMNQSIKELVNIYFEIYDEQDNKEAEEKALVEDVLHVRSELD</sequence>
<gene>
    <name evidence="1" type="ORF">FYW06_08995</name>
</gene>
<proteinExistence type="predicted"/>
<dbReference type="EMBL" id="VXCE01000004">
    <property type="protein sequence ID" value="KAA8479005.1"/>
    <property type="molecule type" value="Genomic_DNA"/>
</dbReference>
<dbReference type="Pfam" id="PF20289">
    <property type="entry name" value="MComp1"/>
    <property type="match status" value="1"/>
</dbReference>
<evidence type="ECO:0000313" key="1">
    <source>
        <dbReference type="EMBL" id="KAA8479005.1"/>
    </source>
</evidence>
<name>A0A5M9GZ11_9BACI</name>
<reference evidence="1 2" key="1">
    <citation type="submission" date="2019-09" db="EMBL/GenBank/DDBJ databases">
        <authorList>
            <person name="Geng P."/>
            <person name="Wan X."/>
            <person name="Zhou G."/>
            <person name="Yuan Z."/>
            <person name="Hu X."/>
        </authorList>
    </citation>
    <scope>NUCLEOTIDE SEQUENCE [LARGE SCALE GENOMIC DNA]</scope>
    <source>
        <strain evidence="1 2">EFR-4</strain>
    </source>
</reference>
<dbReference type="InterPro" id="IPR046905">
    <property type="entry name" value="ABC-3C_MC1"/>
</dbReference>